<sequence>IQPPLSTHFFWLEIFPTARRLSSSLILSVIVFIHRGTFFFLSSCRPSQSYPYQSPGFFSSRRAAPSRFSLPLISYRSTAAVLISLRRSASSVFFTLLWPRFSLPNSSHGRASRSSFPCARPAAPPVFFRRRGLPARTRAPVSCSELPRRFSRGHRAVLLCSPCRGLVLAVARLARPSPLRLAESPARSRAPRFWPGLAQPNSPGALVIGSASPRARPCLPARFLVLALRPSPVVPSVFPRRSSAELLSAECSGPCRARLELPPTLCPAVACPCPNAVPYDRDVDRDPVLVGGAARDWNSSIEGTRL</sequence>
<dbReference type="InParanoid" id="A0A804UGX6"/>
<dbReference type="AlphaFoldDB" id="A0A804UGX6"/>
<reference evidence="1" key="2">
    <citation type="submission" date="2019-07" db="EMBL/GenBank/DDBJ databases">
        <authorList>
            <person name="Seetharam A."/>
            <person name="Woodhouse M."/>
            <person name="Cannon E."/>
        </authorList>
    </citation>
    <scope>NUCLEOTIDE SEQUENCE [LARGE SCALE GENOMIC DNA]</scope>
    <source>
        <strain evidence="1">cv. B73</strain>
    </source>
</reference>
<keyword evidence="2" id="KW-1185">Reference proteome</keyword>
<dbReference type="Proteomes" id="UP000007305">
    <property type="component" value="Chromosome 8"/>
</dbReference>
<dbReference type="Gramene" id="Zm00001eb355460_T001">
    <property type="protein sequence ID" value="Zm00001eb355460_P001"/>
    <property type="gene ID" value="Zm00001eb355460"/>
</dbReference>
<evidence type="ECO:0000313" key="2">
    <source>
        <dbReference type="Proteomes" id="UP000007305"/>
    </source>
</evidence>
<name>A0A804UGX6_MAIZE</name>
<reference evidence="1" key="3">
    <citation type="submission" date="2021-05" db="UniProtKB">
        <authorList>
            <consortium name="EnsemblPlants"/>
        </authorList>
    </citation>
    <scope>IDENTIFICATION</scope>
    <source>
        <strain evidence="1">cv. B73</strain>
    </source>
</reference>
<protein>
    <submittedName>
        <fullName evidence="1">Uncharacterized protein</fullName>
    </submittedName>
</protein>
<proteinExistence type="predicted"/>
<evidence type="ECO:0000313" key="1">
    <source>
        <dbReference type="EnsemblPlants" id="Zm00001eb355460_P001"/>
    </source>
</evidence>
<organism evidence="1 2">
    <name type="scientific">Zea mays</name>
    <name type="common">Maize</name>
    <dbReference type="NCBI Taxonomy" id="4577"/>
    <lineage>
        <taxon>Eukaryota</taxon>
        <taxon>Viridiplantae</taxon>
        <taxon>Streptophyta</taxon>
        <taxon>Embryophyta</taxon>
        <taxon>Tracheophyta</taxon>
        <taxon>Spermatophyta</taxon>
        <taxon>Magnoliopsida</taxon>
        <taxon>Liliopsida</taxon>
        <taxon>Poales</taxon>
        <taxon>Poaceae</taxon>
        <taxon>PACMAD clade</taxon>
        <taxon>Panicoideae</taxon>
        <taxon>Andropogonodae</taxon>
        <taxon>Andropogoneae</taxon>
        <taxon>Tripsacinae</taxon>
        <taxon>Zea</taxon>
    </lineage>
</organism>
<reference evidence="2" key="1">
    <citation type="journal article" date="2009" name="Science">
        <title>The B73 maize genome: complexity, diversity, and dynamics.</title>
        <authorList>
            <person name="Schnable P.S."/>
            <person name="Ware D."/>
            <person name="Fulton R.S."/>
            <person name="Stein J.C."/>
            <person name="Wei F."/>
            <person name="Pasternak S."/>
            <person name="Liang C."/>
            <person name="Zhang J."/>
            <person name="Fulton L."/>
            <person name="Graves T.A."/>
            <person name="Minx P."/>
            <person name="Reily A.D."/>
            <person name="Courtney L."/>
            <person name="Kruchowski S.S."/>
            <person name="Tomlinson C."/>
            <person name="Strong C."/>
            <person name="Delehaunty K."/>
            <person name="Fronick C."/>
            <person name="Courtney B."/>
            <person name="Rock S.M."/>
            <person name="Belter E."/>
            <person name="Du F."/>
            <person name="Kim K."/>
            <person name="Abbott R.M."/>
            <person name="Cotton M."/>
            <person name="Levy A."/>
            <person name="Marchetto P."/>
            <person name="Ochoa K."/>
            <person name="Jackson S.M."/>
            <person name="Gillam B."/>
            <person name="Chen W."/>
            <person name="Yan L."/>
            <person name="Higginbotham J."/>
            <person name="Cardenas M."/>
            <person name="Waligorski J."/>
            <person name="Applebaum E."/>
            <person name="Phelps L."/>
            <person name="Falcone J."/>
            <person name="Kanchi K."/>
            <person name="Thane T."/>
            <person name="Scimone A."/>
            <person name="Thane N."/>
            <person name="Henke J."/>
            <person name="Wang T."/>
            <person name="Ruppert J."/>
            <person name="Shah N."/>
            <person name="Rotter K."/>
            <person name="Hodges J."/>
            <person name="Ingenthron E."/>
            <person name="Cordes M."/>
            <person name="Kohlberg S."/>
            <person name="Sgro J."/>
            <person name="Delgado B."/>
            <person name="Mead K."/>
            <person name="Chinwalla A."/>
            <person name="Leonard S."/>
            <person name="Crouse K."/>
            <person name="Collura K."/>
            <person name="Kudrna D."/>
            <person name="Currie J."/>
            <person name="He R."/>
            <person name="Angelova A."/>
            <person name="Rajasekar S."/>
            <person name="Mueller T."/>
            <person name="Lomeli R."/>
            <person name="Scara G."/>
            <person name="Ko A."/>
            <person name="Delaney K."/>
            <person name="Wissotski M."/>
            <person name="Lopez G."/>
            <person name="Campos D."/>
            <person name="Braidotti M."/>
            <person name="Ashley E."/>
            <person name="Golser W."/>
            <person name="Kim H."/>
            <person name="Lee S."/>
            <person name="Lin J."/>
            <person name="Dujmic Z."/>
            <person name="Kim W."/>
            <person name="Talag J."/>
            <person name="Zuccolo A."/>
            <person name="Fan C."/>
            <person name="Sebastian A."/>
            <person name="Kramer M."/>
            <person name="Spiegel L."/>
            <person name="Nascimento L."/>
            <person name="Zutavern T."/>
            <person name="Miller B."/>
            <person name="Ambroise C."/>
            <person name="Muller S."/>
            <person name="Spooner W."/>
            <person name="Narechania A."/>
            <person name="Ren L."/>
            <person name="Wei S."/>
            <person name="Kumari S."/>
            <person name="Faga B."/>
            <person name="Levy M.J."/>
            <person name="McMahan L."/>
            <person name="Van Buren P."/>
            <person name="Vaughn M.W."/>
            <person name="Ying K."/>
            <person name="Yeh C.-T."/>
            <person name="Emrich S.J."/>
            <person name="Jia Y."/>
            <person name="Kalyanaraman A."/>
            <person name="Hsia A.-P."/>
            <person name="Barbazuk W.B."/>
            <person name="Baucom R.S."/>
            <person name="Brutnell T.P."/>
            <person name="Carpita N.C."/>
            <person name="Chaparro C."/>
            <person name="Chia J.-M."/>
            <person name="Deragon J.-M."/>
            <person name="Estill J.C."/>
            <person name="Fu Y."/>
            <person name="Jeddeloh J.A."/>
            <person name="Han Y."/>
            <person name="Lee H."/>
            <person name="Li P."/>
            <person name="Lisch D.R."/>
            <person name="Liu S."/>
            <person name="Liu Z."/>
            <person name="Nagel D.H."/>
            <person name="McCann M.C."/>
            <person name="SanMiguel P."/>
            <person name="Myers A.M."/>
            <person name="Nettleton D."/>
            <person name="Nguyen J."/>
            <person name="Penning B.W."/>
            <person name="Ponnala L."/>
            <person name="Schneider K.L."/>
            <person name="Schwartz D.C."/>
            <person name="Sharma A."/>
            <person name="Soderlund C."/>
            <person name="Springer N.M."/>
            <person name="Sun Q."/>
            <person name="Wang H."/>
            <person name="Waterman M."/>
            <person name="Westerman R."/>
            <person name="Wolfgruber T.K."/>
            <person name="Yang L."/>
            <person name="Yu Y."/>
            <person name="Zhang L."/>
            <person name="Zhou S."/>
            <person name="Zhu Q."/>
            <person name="Bennetzen J.L."/>
            <person name="Dawe R.K."/>
            <person name="Jiang J."/>
            <person name="Jiang N."/>
            <person name="Presting G.G."/>
            <person name="Wessler S.R."/>
            <person name="Aluru S."/>
            <person name="Martienssen R.A."/>
            <person name="Clifton S.W."/>
            <person name="McCombie W.R."/>
            <person name="Wing R.A."/>
            <person name="Wilson R.K."/>
        </authorList>
    </citation>
    <scope>NUCLEOTIDE SEQUENCE [LARGE SCALE GENOMIC DNA]</scope>
    <source>
        <strain evidence="2">cv. B73</strain>
    </source>
</reference>
<dbReference type="EnsemblPlants" id="Zm00001eb355460_T001">
    <property type="protein sequence ID" value="Zm00001eb355460_P001"/>
    <property type="gene ID" value="Zm00001eb355460"/>
</dbReference>
<accession>A0A804UGX6</accession>